<comment type="subcellular location">
    <subcellularLocation>
        <location evidence="3">Secreted</location>
        <location evidence="3">Extracellular space</location>
    </subcellularLocation>
</comment>
<evidence type="ECO:0000256" key="5">
    <source>
        <dbReference type="ARBA" id="ARBA00022525"/>
    </source>
</evidence>
<dbReference type="SUPFAM" id="SSF52743">
    <property type="entry name" value="Subtilisin-like"/>
    <property type="match status" value="1"/>
</dbReference>
<feature type="active site" description="Charge relay system" evidence="15">
    <location>
        <position position="517"/>
    </location>
</feature>
<evidence type="ECO:0000256" key="10">
    <source>
        <dbReference type="ARBA" id="ARBA00022825"/>
    </source>
</evidence>
<keyword evidence="5" id="KW-0964">Secreted</keyword>
<evidence type="ECO:0000256" key="7">
    <source>
        <dbReference type="ARBA" id="ARBA00022723"/>
    </source>
</evidence>
<dbReference type="OrthoDB" id="409122at2759"/>
<dbReference type="GO" id="GO:0046872">
    <property type="term" value="F:metal ion binding"/>
    <property type="evidence" value="ECO:0007669"/>
    <property type="project" value="UniProtKB-UniRule"/>
</dbReference>
<dbReference type="GeneID" id="28826234"/>
<keyword evidence="14" id="KW-0325">Glycoprotein</keyword>
<feature type="active site" description="Charge relay system" evidence="15">
    <location>
        <position position="303"/>
    </location>
</feature>
<dbReference type="InterPro" id="IPR030400">
    <property type="entry name" value="Sedolisin_dom"/>
</dbReference>
<dbReference type="GO" id="GO:0008240">
    <property type="term" value="F:tripeptidyl-peptidase activity"/>
    <property type="evidence" value="ECO:0007669"/>
    <property type="project" value="UniProtKB-EC"/>
</dbReference>
<dbReference type="GO" id="GO:0006508">
    <property type="term" value="P:proteolysis"/>
    <property type="evidence" value="ECO:0007669"/>
    <property type="project" value="UniProtKB-KW"/>
</dbReference>
<dbReference type="GO" id="GO:0004252">
    <property type="term" value="F:serine-type endopeptidase activity"/>
    <property type="evidence" value="ECO:0007669"/>
    <property type="project" value="UniProtKB-UniRule"/>
</dbReference>
<sequence length="626" mass="67602">MTLLACAGTISASPQRRADYALKERHFVPRSWTRVGPAPSQHKIQLHIGVKQGNFNELERHLYEVSDPFHPRYGQHLSKAEVTGLVKPSDETLAQVHDWLCGNGVTEDQLEYSHAKDWIKVTLPVSTVEDLLDTQYSVFRHRDGSHVVRTPEWSLPMHLHEHIETIQPTNSFFQPRAKRTTLMRLPDVDQSQYSMDPVDTQSKATVDQACNVTNVTPTCLRTLYGTIDYTPKSAGENQIGLTNYLSEANNRSDVNLFLTRFRPEAAGAAFNFTTVIVADGDNQQTPNNSTENAAGKDLEGNLDAETILGITFPTPLTTFNTGGSPPFVPDLLTPTDTNEPYLTWLNYVLALNSTPQVISTSYGDDEQTVPLSFATSVCNGFAQLGARGVTLLFSSGDNGVGPSADCFTNDGKNTSSFLPAFPAGCPYITSVGGTKNISPEIVAFDAANGFSSGGGFSNYFARPSYQDKVVPAYITSLGTQFQGLYNASGRGYPDIAAQGFRFATIWNGNLTFLDGTSASSPTAASVISLVNDALLAAGKPVLGFMNPWLYSVGSTAFTDITNGSAIGCNTTGFPATTGWDPVSGFGTPYFPKLQAAALNDGMFSSDPRNIPMSLCALFVVTLMLCL</sequence>
<keyword evidence="7 15" id="KW-0479">Metal-binding</keyword>
<organism evidence="17 18">
    <name type="scientific">Mollisia scopiformis</name>
    <name type="common">Conifer needle endophyte fungus</name>
    <name type="synonym">Phialocephala scopiformis</name>
    <dbReference type="NCBI Taxonomy" id="149040"/>
    <lineage>
        <taxon>Eukaryota</taxon>
        <taxon>Fungi</taxon>
        <taxon>Dikarya</taxon>
        <taxon>Ascomycota</taxon>
        <taxon>Pezizomycotina</taxon>
        <taxon>Leotiomycetes</taxon>
        <taxon>Helotiales</taxon>
        <taxon>Mollisiaceae</taxon>
        <taxon>Mollisia</taxon>
    </lineage>
</organism>
<dbReference type="RefSeq" id="XP_018061015.1">
    <property type="nucleotide sequence ID" value="XM_018216508.1"/>
</dbReference>
<dbReference type="EMBL" id="KQ947444">
    <property type="protein sequence ID" value="KUJ06660.1"/>
    <property type="molecule type" value="Genomic_DNA"/>
</dbReference>
<evidence type="ECO:0000256" key="13">
    <source>
        <dbReference type="ARBA" id="ARBA00023145"/>
    </source>
</evidence>
<gene>
    <name evidence="17" type="ORF">LY89DRAFT_692286</name>
</gene>
<reference evidence="17 18" key="1">
    <citation type="submission" date="2015-10" db="EMBL/GenBank/DDBJ databases">
        <title>Full genome of DAOMC 229536 Phialocephala scopiformis, a fungal endophyte of spruce producing the potent anti-insectan compound rugulosin.</title>
        <authorList>
            <consortium name="DOE Joint Genome Institute"/>
            <person name="Walker A.K."/>
            <person name="Frasz S.L."/>
            <person name="Seifert K.A."/>
            <person name="Miller J.D."/>
            <person name="Mondo S.J."/>
            <person name="Labutti K."/>
            <person name="Lipzen A."/>
            <person name="Dockter R."/>
            <person name="Kennedy M."/>
            <person name="Grigoriev I.V."/>
            <person name="Spatafora J.W."/>
        </authorList>
    </citation>
    <scope>NUCLEOTIDE SEQUENCE [LARGE SCALE GENOMIC DNA]</scope>
    <source>
        <strain evidence="17 18">CBS 120377</strain>
    </source>
</reference>
<feature type="binding site" evidence="15">
    <location>
        <position position="560"/>
    </location>
    <ligand>
        <name>Ca(2+)</name>
        <dbReference type="ChEBI" id="CHEBI:29108"/>
    </ligand>
</feature>
<feature type="binding site" evidence="15">
    <location>
        <position position="559"/>
    </location>
    <ligand>
        <name>Ca(2+)</name>
        <dbReference type="ChEBI" id="CHEBI:29108"/>
    </ligand>
</feature>
<evidence type="ECO:0000256" key="6">
    <source>
        <dbReference type="ARBA" id="ARBA00022670"/>
    </source>
</evidence>
<dbReference type="PANTHER" id="PTHR14218:SF39">
    <property type="entry name" value="PEPTIDASE S53 DOMAIN-CONTAINING PROTEIN"/>
    <property type="match status" value="1"/>
</dbReference>
<comment type="function">
    <text evidence="2">Secreted tripeptidyl-peptidase which degrades proteins at acidic pHs and is involved in virulence.</text>
</comment>
<evidence type="ECO:0000256" key="4">
    <source>
        <dbReference type="ARBA" id="ARBA00012462"/>
    </source>
</evidence>
<protein>
    <recommendedName>
        <fullName evidence="4">tripeptidyl-peptidase II</fullName>
        <ecNumber evidence="4">3.4.14.10</ecNumber>
    </recommendedName>
</protein>
<accession>A0A132B2N6</accession>
<dbReference type="PROSITE" id="PS51695">
    <property type="entry name" value="SEDOLISIN"/>
    <property type="match status" value="1"/>
</dbReference>
<evidence type="ECO:0000256" key="14">
    <source>
        <dbReference type="ARBA" id="ARBA00023180"/>
    </source>
</evidence>
<evidence type="ECO:0000256" key="12">
    <source>
        <dbReference type="ARBA" id="ARBA00023026"/>
    </source>
</evidence>
<dbReference type="CDD" id="cd11377">
    <property type="entry name" value="Pro-peptidase_S53"/>
    <property type="match status" value="1"/>
</dbReference>
<keyword evidence="18" id="KW-1185">Reference proteome</keyword>
<evidence type="ECO:0000313" key="17">
    <source>
        <dbReference type="EMBL" id="KUJ06660.1"/>
    </source>
</evidence>
<keyword evidence="12" id="KW-0843">Virulence</keyword>
<dbReference type="GO" id="GO:0005576">
    <property type="term" value="C:extracellular region"/>
    <property type="evidence" value="ECO:0007669"/>
    <property type="project" value="UniProtKB-SubCell"/>
</dbReference>
<evidence type="ECO:0000256" key="15">
    <source>
        <dbReference type="PROSITE-ProRule" id="PRU01032"/>
    </source>
</evidence>
<evidence type="ECO:0000313" key="18">
    <source>
        <dbReference type="Proteomes" id="UP000070700"/>
    </source>
</evidence>
<evidence type="ECO:0000259" key="16">
    <source>
        <dbReference type="PROSITE" id="PS51695"/>
    </source>
</evidence>
<evidence type="ECO:0000256" key="1">
    <source>
        <dbReference type="ARBA" id="ARBA00001910"/>
    </source>
</evidence>
<comment type="catalytic activity">
    <reaction evidence="1">
        <text>Release of an N-terminal tripeptide from a polypeptide.</text>
        <dbReference type="EC" id="3.4.14.10"/>
    </reaction>
</comment>
<evidence type="ECO:0000256" key="9">
    <source>
        <dbReference type="ARBA" id="ARBA00022801"/>
    </source>
</evidence>
<evidence type="ECO:0000256" key="3">
    <source>
        <dbReference type="ARBA" id="ARBA00004239"/>
    </source>
</evidence>
<keyword evidence="8" id="KW-0732">Signal</keyword>
<keyword evidence="10 15" id="KW-0720">Serine protease</keyword>
<dbReference type="SMART" id="SM00944">
    <property type="entry name" value="Pro-kuma_activ"/>
    <property type="match status" value="1"/>
</dbReference>
<feature type="binding site" evidence="15">
    <location>
        <position position="578"/>
    </location>
    <ligand>
        <name>Ca(2+)</name>
        <dbReference type="ChEBI" id="CHEBI:29108"/>
    </ligand>
</feature>
<keyword evidence="11 15" id="KW-0106">Calcium</keyword>
<dbReference type="Gene3D" id="3.40.50.200">
    <property type="entry name" value="Peptidase S8/S53 domain"/>
    <property type="match status" value="1"/>
</dbReference>
<dbReference type="InParanoid" id="A0A132B2N6"/>
<dbReference type="InterPro" id="IPR036852">
    <property type="entry name" value="Peptidase_S8/S53_dom_sf"/>
</dbReference>
<evidence type="ECO:0000256" key="11">
    <source>
        <dbReference type="ARBA" id="ARBA00022837"/>
    </source>
</evidence>
<feature type="binding site" evidence="15">
    <location>
        <position position="580"/>
    </location>
    <ligand>
        <name>Ca(2+)</name>
        <dbReference type="ChEBI" id="CHEBI:29108"/>
    </ligand>
</feature>
<dbReference type="InterPro" id="IPR000209">
    <property type="entry name" value="Peptidase_S8/S53_dom"/>
</dbReference>
<feature type="domain" description="Peptidase S53" evidence="16">
    <location>
        <begin position="214"/>
        <end position="600"/>
    </location>
</feature>
<dbReference type="InterPro" id="IPR015366">
    <property type="entry name" value="S53_propep"/>
</dbReference>
<dbReference type="KEGG" id="psco:LY89DRAFT_692286"/>
<dbReference type="CDD" id="cd04056">
    <property type="entry name" value="Peptidases_S53"/>
    <property type="match status" value="1"/>
</dbReference>
<keyword evidence="13" id="KW-0865">Zymogen</keyword>
<dbReference type="AlphaFoldDB" id="A0A132B2N6"/>
<dbReference type="EC" id="3.4.14.10" evidence="4"/>
<dbReference type="FunFam" id="3.40.50.200:FF:000015">
    <property type="entry name" value="Tripeptidyl peptidase A"/>
    <property type="match status" value="1"/>
</dbReference>
<dbReference type="PANTHER" id="PTHR14218">
    <property type="entry name" value="PROTEASE S8 TRIPEPTIDYL PEPTIDASE I CLN2"/>
    <property type="match status" value="1"/>
</dbReference>
<evidence type="ECO:0000256" key="2">
    <source>
        <dbReference type="ARBA" id="ARBA00002451"/>
    </source>
</evidence>
<dbReference type="InterPro" id="IPR050819">
    <property type="entry name" value="Tripeptidyl-peptidase_I"/>
</dbReference>
<feature type="active site" description="Charge relay system" evidence="15">
    <location>
        <position position="299"/>
    </location>
</feature>
<keyword evidence="6 15" id="KW-0645">Protease</keyword>
<dbReference type="Pfam" id="PF00082">
    <property type="entry name" value="Peptidase_S8"/>
    <property type="match status" value="1"/>
</dbReference>
<comment type="cofactor">
    <cofactor evidence="15">
        <name>Ca(2+)</name>
        <dbReference type="ChEBI" id="CHEBI:29108"/>
    </cofactor>
    <text evidence="15">Binds 1 Ca(2+) ion per subunit.</text>
</comment>
<proteinExistence type="predicted"/>
<dbReference type="Proteomes" id="UP000070700">
    <property type="component" value="Unassembled WGS sequence"/>
</dbReference>
<dbReference type="SUPFAM" id="SSF54897">
    <property type="entry name" value="Protease propeptides/inhibitors"/>
    <property type="match status" value="1"/>
</dbReference>
<keyword evidence="9 15" id="KW-0378">Hydrolase</keyword>
<dbReference type="Pfam" id="PF09286">
    <property type="entry name" value="Pro-kuma_activ"/>
    <property type="match status" value="1"/>
</dbReference>
<evidence type="ECO:0000256" key="8">
    <source>
        <dbReference type="ARBA" id="ARBA00022729"/>
    </source>
</evidence>
<name>A0A132B2N6_MOLSC</name>